<dbReference type="AlphaFoldDB" id="A0A8X6SEG8"/>
<dbReference type="Gene3D" id="3.30.420.10">
    <property type="entry name" value="Ribonuclease H-like superfamily/Ribonuclease H"/>
    <property type="match status" value="1"/>
</dbReference>
<evidence type="ECO:0000313" key="1">
    <source>
        <dbReference type="EMBL" id="GFY11726.1"/>
    </source>
</evidence>
<dbReference type="EMBL" id="BMAU01021308">
    <property type="protein sequence ID" value="GFY11726.1"/>
    <property type="molecule type" value="Genomic_DNA"/>
</dbReference>
<comment type="caution">
    <text evidence="1">The sequence shown here is derived from an EMBL/GenBank/DDBJ whole genome shotgun (WGS) entry which is preliminary data.</text>
</comment>
<dbReference type="GO" id="GO:0003676">
    <property type="term" value="F:nucleic acid binding"/>
    <property type="evidence" value="ECO:0007669"/>
    <property type="project" value="InterPro"/>
</dbReference>
<evidence type="ECO:0000313" key="2">
    <source>
        <dbReference type="Proteomes" id="UP000887159"/>
    </source>
</evidence>
<reference evidence="1" key="1">
    <citation type="submission" date="2020-08" db="EMBL/GenBank/DDBJ databases">
        <title>Multicomponent nature underlies the extraordinary mechanical properties of spider dragline silk.</title>
        <authorList>
            <person name="Kono N."/>
            <person name="Nakamura H."/>
            <person name="Mori M."/>
            <person name="Yoshida Y."/>
            <person name="Ohtoshi R."/>
            <person name="Malay A.D."/>
            <person name="Moran D.A.P."/>
            <person name="Tomita M."/>
            <person name="Numata K."/>
            <person name="Arakawa K."/>
        </authorList>
    </citation>
    <scope>NUCLEOTIDE SEQUENCE</scope>
</reference>
<sequence length="162" mass="18978">MAIHRQLIERNLRSYRPLRHLPLTPAHCRVRLQWCFARSCWNHADWGRIVFINESRFQLCPDDHRRRIWRRPGQRANPAFPIARHTSPQPGVIVWGAFSFDIWALLVGVRDALTAQQYVDDILRTVLLPFLLQYPGLIFQQDNARPHTARVAMNCLTTCQTS</sequence>
<keyword evidence="2" id="KW-1185">Reference proteome</keyword>
<dbReference type="Proteomes" id="UP000887159">
    <property type="component" value="Unassembled WGS sequence"/>
</dbReference>
<gene>
    <name evidence="1" type="ORF">TNCV_1529181</name>
</gene>
<proteinExistence type="predicted"/>
<protein>
    <submittedName>
        <fullName evidence="1">Transposable element Tc1 transposase</fullName>
    </submittedName>
</protein>
<dbReference type="InterPro" id="IPR036397">
    <property type="entry name" value="RNaseH_sf"/>
</dbReference>
<organism evidence="1 2">
    <name type="scientific">Trichonephila clavipes</name>
    <name type="common">Golden silk orbweaver</name>
    <name type="synonym">Nephila clavipes</name>
    <dbReference type="NCBI Taxonomy" id="2585209"/>
    <lineage>
        <taxon>Eukaryota</taxon>
        <taxon>Metazoa</taxon>
        <taxon>Ecdysozoa</taxon>
        <taxon>Arthropoda</taxon>
        <taxon>Chelicerata</taxon>
        <taxon>Arachnida</taxon>
        <taxon>Araneae</taxon>
        <taxon>Araneomorphae</taxon>
        <taxon>Entelegynae</taxon>
        <taxon>Araneoidea</taxon>
        <taxon>Nephilidae</taxon>
        <taxon>Trichonephila</taxon>
    </lineage>
</organism>
<name>A0A8X6SEG8_TRICX</name>
<accession>A0A8X6SEG8</accession>